<reference evidence="1" key="1">
    <citation type="submission" date="2018-11" db="EMBL/GenBank/DDBJ databases">
        <authorList>
            <consortium name="Pathogen Informatics"/>
        </authorList>
    </citation>
    <scope>NUCLEOTIDE SEQUENCE</scope>
</reference>
<evidence type="ECO:0000313" key="2">
    <source>
        <dbReference type="Proteomes" id="UP000784294"/>
    </source>
</evidence>
<organism evidence="1 2">
    <name type="scientific">Protopolystoma xenopodis</name>
    <dbReference type="NCBI Taxonomy" id="117903"/>
    <lineage>
        <taxon>Eukaryota</taxon>
        <taxon>Metazoa</taxon>
        <taxon>Spiralia</taxon>
        <taxon>Lophotrochozoa</taxon>
        <taxon>Platyhelminthes</taxon>
        <taxon>Monogenea</taxon>
        <taxon>Polyopisthocotylea</taxon>
        <taxon>Polystomatidea</taxon>
        <taxon>Polystomatidae</taxon>
        <taxon>Protopolystoma</taxon>
    </lineage>
</organism>
<gene>
    <name evidence="1" type="ORF">PXEA_LOCUS35549</name>
</gene>
<name>A0A448XQ61_9PLAT</name>
<dbReference type="Proteomes" id="UP000784294">
    <property type="component" value="Unassembled WGS sequence"/>
</dbReference>
<accession>A0A448XQ61</accession>
<evidence type="ECO:0000313" key="1">
    <source>
        <dbReference type="EMBL" id="VEL42109.1"/>
    </source>
</evidence>
<protein>
    <submittedName>
        <fullName evidence="1">Uncharacterized protein</fullName>
    </submittedName>
</protein>
<dbReference type="EMBL" id="CAAALY010272674">
    <property type="protein sequence ID" value="VEL42109.1"/>
    <property type="molecule type" value="Genomic_DNA"/>
</dbReference>
<dbReference type="AlphaFoldDB" id="A0A448XQ61"/>
<keyword evidence="2" id="KW-1185">Reference proteome</keyword>
<sequence>MQTTPLWLCISEVSVTLSARHVGLFHRFSTLRPAATCESVGSASRGRCFEARQPLLRVTSAVETGCFSQTSSRPAESTSQRLDEHAIASAAKSARLLVWSGRWCVRDERDGFHNCVEMGLSVYFCPAPPTRLCTPRMVRLRQVPFPNATLHVCQCTWIGTDCSAT</sequence>
<proteinExistence type="predicted"/>
<comment type="caution">
    <text evidence="1">The sequence shown here is derived from an EMBL/GenBank/DDBJ whole genome shotgun (WGS) entry which is preliminary data.</text>
</comment>